<proteinExistence type="inferred from homology"/>
<keyword evidence="8" id="KW-0175">Coiled coil</keyword>
<dbReference type="AlphaFoldDB" id="R1CRS1"/>
<reference evidence="10 11" key="1">
    <citation type="journal article" date="2015" name="Geomicrobiol. J.">
        <title>Caldisalinibacter kiritimatiensis gen. nov., sp. nov., a moderately thermohalophilic thiosulfate-reducing bacterium from a hypersaline microbial mat.</title>
        <authorList>
            <person name="Ben Hania W."/>
            <person name="Joseph M."/>
            <person name="Fiebig A."/>
            <person name="Bunk B."/>
            <person name="Klenk H.-P."/>
            <person name="Fardeau M.-L."/>
            <person name="Spring S."/>
        </authorList>
    </citation>
    <scope>NUCLEOTIDE SEQUENCE [LARGE SCALE GENOMIC DNA]</scope>
    <source>
        <strain evidence="10 11">L21-TH-D2</strain>
    </source>
</reference>
<dbReference type="Pfam" id="PF01496">
    <property type="entry name" value="V_ATPase_I"/>
    <property type="match status" value="2"/>
</dbReference>
<comment type="caution">
    <text evidence="10">The sequence shown here is derived from an EMBL/GenBank/DDBJ whole genome shotgun (WGS) entry which is preliminary data.</text>
</comment>
<evidence type="ECO:0000256" key="4">
    <source>
        <dbReference type="ARBA" id="ARBA00022692"/>
    </source>
</evidence>
<dbReference type="GO" id="GO:0016471">
    <property type="term" value="C:vacuolar proton-transporting V-type ATPase complex"/>
    <property type="evidence" value="ECO:0007669"/>
    <property type="project" value="TreeGrafter"/>
</dbReference>
<dbReference type="GO" id="GO:0033179">
    <property type="term" value="C:proton-transporting V-type ATPase, V0 domain"/>
    <property type="evidence" value="ECO:0007669"/>
    <property type="project" value="InterPro"/>
</dbReference>
<dbReference type="GO" id="GO:0007035">
    <property type="term" value="P:vacuolar acidification"/>
    <property type="evidence" value="ECO:0007669"/>
    <property type="project" value="TreeGrafter"/>
</dbReference>
<feature type="transmembrane region" description="Helical" evidence="9">
    <location>
        <begin position="448"/>
        <end position="469"/>
    </location>
</feature>
<dbReference type="eggNOG" id="COG1269">
    <property type="taxonomic scope" value="Bacteria"/>
</dbReference>
<evidence type="ECO:0000256" key="9">
    <source>
        <dbReference type="SAM" id="Phobius"/>
    </source>
</evidence>
<evidence type="ECO:0000256" key="1">
    <source>
        <dbReference type="ARBA" id="ARBA00004141"/>
    </source>
</evidence>
<protein>
    <submittedName>
        <fullName evidence="10">V-type ATP synthase subunit I</fullName>
        <ecNumber evidence="10">3.6.3.14</ecNumber>
    </submittedName>
</protein>
<feature type="transmembrane region" description="Helical" evidence="9">
    <location>
        <begin position="371"/>
        <end position="397"/>
    </location>
</feature>
<dbReference type="PANTHER" id="PTHR11629:SF63">
    <property type="entry name" value="V-TYPE PROTON ATPASE SUBUNIT A"/>
    <property type="match status" value="1"/>
</dbReference>
<evidence type="ECO:0000313" key="10">
    <source>
        <dbReference type="EMBL" id="EOD01371.1"/>
    </source>
</evidence>
<keyword evidence="7 9" id="KW-0472">Membrane</keyword>
<dbReference type="Gene3D" id="3.30.70.2750">
    <property type="match status" value="1"/>
</dbReference>
<dbReference type="STRING" id="1304284.L21TH_0592"/>
<evidence type="ECO:0000313" key="11">
    <source>
        <dbReference type="Proteomes" id="UP000013378"/>
    </source>
</evidence>
<keyword evidence="11" id="KW-1185">Reference proteome</keyword>
<feature type="transmembrane region" description="Helical" evidence="9">
    <location>
        <begin position="409"/>
        <end position="428"/>
    </location>
</feature>
<evidence type="ECO:0000256" key="8">
    <source>
        <dbReference type="SAM" id="Coils"/>
    </source>
</evidence>
<organism evidence="10 11">
    <name type="scientific">Caldisalinibacter kiritimatiensis</name>
    <dbReference type="NCBI Taxonomy" id="1304284"/>
    <lineage>
        <taxon>Bacteria</taxon>
        <taxon>Bacillati</taxon>
        <taxon>Bacillota</taxon>
        <taxon>Tissierellia</taxon>
        <taxon>Tissierellales</taxon>
        <taxon>Thermohalobacteraceae</taxon>
        <taxon>Caldisalinibacter</taxon>
    </lineage>
</organism>
<keyword evidence="4 9" id="KW-0812">Transmembrane</keyword>
<dbReference type="Gene3D" id="1.20.1460.20">
    <property type="match status" value="1"/>
</dbReference>
<dbReference type="InterPro" id="IPR002490">
    <property type="entry name" value="V-ATPase_116kDa_su"/>
</dbReference>
<dbReference type="GO" id="GO:0046961">
    <property type="term" value="F:proton-transporting ATPase activity, rotational mechanism"/>
    <property type="evidence" value="ECO:0007669"/>
    <property type="project" value="InterPro"/>
</dbReference>
<keyword evidence="3" id="KW-0813">Transport</keyword>
<evidence type="ECO:0000256" key="2">
    <source>
        <dbReference type="ARBA" id="ARBA00009904"/>
    </source>
</evidence>
<feature type="coiled-coil region" evidence="8">
    <location>
        <begin position="236"/>
        <end position="270"/>
    </location>
</feature>
<evidence type="ECO:0000256" key="7">
    <source>
        <dbReference type="ARBA" id="ARBA00023136"/>
    </source>
</evidence>
<dbReference type="EC" id="3.6.3.14" evidence="10"/>
<dbReference type="GO" id="GO:0016787">
    <property type="term" value="F:hydrolase activity"/>
    <property type="evidence" value="ECO:0007669"/>
    <property type="project" value="UniProtKB-KW"/>
</dbReference>
<keyword evidence="6" id="KW-0406">Ion transport</keyword>
<dbReference type="Proteomes" id="UP000013378">
    <property type="component" value="Unassembled WGS sequence"/>
</dbReference>
<gene>
    <name evidence="10" type="ORF">L21TH_0592</name>
</gene>
<evidence type="ECO:0000256" key="6">
    <source>
        <dbReference type="ARBA" id="ARBA00023065"/>
    </source>
</evidence>
<evidence type="ECO:0000256" key="3">
    <source>
        <dbReference type="ARBA" id="ARBA00022448"/>
    </source>
</evidence>
<keyword evidence="5 9" id="KW-1133">Transmembrane helix</keyword>
<accession>R1CRS1</accession>
<feature type="transmembrane region" description="Helical" evidence="9">
    <location>
        <begin position="572"/>
        <end position="589"/>
    </location>
</feature>
<evidence type="ECO:0000256" key="5">
    <source>
        <dbReference type="ARBA" id="ARBA00022989"/>
    </source>
</evidence>
<feature type="transmembrane region" description="Helical" evidence="9">
    <location>
        <begin position="481"/>
        <end position="501"/>
    </location>
</feature>
<dbReference type="GO" id="GO:0051117">
    <property type="term" value="F:ATPase binding"/>
    <property type="evidence" value="ECO:0007669"/>
    <property type="project" value="TreeGrafter"/>
</dbReference>
<sequence length="650" mass="74781">MAIEKMTMMNVVGRIENVNEIAKEIILLGNVDIINALNEIRESHFTLSVEEENVDEIVDMSMIQTFEEQINYDDVKKKIDTLKEIYKEDFIINKKYIEEPYDFLKCIPRIEEVYSELIKPYNELKELEEELKKIDEYRKNFIHMKGLDIDVKELIGLKYFTFFVGVLSKEDRIKLKKNYENISAIVLHTGSSDSGEVYLIITPKELEAETNRILRSLNFRKLELPEYYTGTPKEIIQKFKKREEEIKKTIIDLKKRMSELKEKNENFINRCCTRLRMEERIKQLKEQMVSTNNFFYLTGWVPRSDKAHIKNKLSKYKDLLIVYKNEEEITDGFRPPTKLNNPKLFSPFEFLVKMYGIPSYNELDPTIFLSLTYMILFGAMFGDSGQGFILFLLGIAINKGKNTNLIGKILSRLGISSMIFGVLYGSVFGFEHIIPAILIKPFENINTMLFSAIGLGIFFFIISYGYSIANSIKQRDLKEGAFGRNGVAGLLFYVVLLLTIGSNFIEIKIISTRMGVIILGALMIVMTVKEPLTNLILKKRPLYHETPSNYYIESGFDTLETLLNMLSSTVSFIRVGAFALTHVGLFIAFETIAELLGNTTGSILILILGNIIIIGLEGLIVSIQGLRLEYYELFSKYYNGEGVEFKPIKL</sequence>
<dbReference type="PANTHER" id="PTHR11629">
    <property type="entry name" value="VACUOLAR PROTON ATPASES"/>
    <property type="match status" value="1"/>
</dbReference>
<comment type="subcellular location">
    <subcellularLocation>
        <location evidence="1">Membrane</location>
        <topology evidence="1">Multi-pass membrane protein</topology>
    </subcellularLocation>
</comment>
<keyword evidence="10" id="KW-0378">Hydrolase</keyword>
<dbReference type="EMBL" id="ARZA01000065">
    <property type="protein sequence ID" value="EOD01371.1"/>
    <property type="molecule type" value="Genomic_DNA"/>
</dbReference>
<dbReference type="Gene3D" id="3.30.70.2170">
    <property type="match status" value="1"/>
</dbReference>
<name>R1CRS1_9FIRM</name>
<feature type="transmembrane region" description="Helical" evidence="9">
    <location>
        <begin position="601"/>
        <end position="623"/>
    </location>
</feature>
<comment type="similarity">
    <text evidence="2">Belongs to the V-ATPase 116 kDa subunit family.</text>
</comment>
<dbReference type="PATRIC" id="fig|1304284.3.peg.581"/>
<feature type="transmembrane region" description="Helical" evidence="9">
    <location>
        <begin position="507"/>
        <end position="528"/>
    </location>
</feature>